<evidence type="ECO:0000313" key="2">
    <source>
        <dbReference type="EMBL" id="TKW48475.1"/>
    </source>
</evidence>
<dbReference type="Proteomes" id="UP000310108">
    <property type="component" value="Unassembled WGS sequence"/>
</dbReference>
<organism evidence="2 3">
    <name type="scientific">Colletotrichum tanaceti</name>
    <dbReference type="NCBI Taxonomy" id="1306861"/>
    <lineage>
        <taxon>Eukaryota</taxon>
        <taxon>Fungi</taxon>
        <taxon>Dikarya</taxon>
        <taxon>Ascomycota</taxon>
        <taxon>Pezizomycotina</taxon>
        <taxon>Sordariomycetes</taxon>
        <taxon>Hypocreomycetidae</taxon>
        <taxon>Glomerellales</taxon>
        <taxon>Glomerellaceae</taxon>
        <taxon>Colletotrichum</taxon>
        <taxon>Colletotrichum destructivum species complex</taxon>
    </lineage>
</organism>
<protein>
    <submittedName>
        <fullName evidence="2">Uncharacterized protein</fullName>
    </submittedName>
</protein>
<gene>
    <name evidence="2" type="ORF">CTA1_1532</name>
</gene>
<proteinExistence type="predicted"/>
<keyword evidence="3" id="KW-1185">Reference proteome</keyword>
<evidence type="ECO:0000256" key="1">
    <source>
        <dbReference type="SAM" id="MobiDB-lite"/>
    </source>
</evidence>
<reference evidence="2 3" key="1">
    <citation type="journal article" date="2019" name="PLoS ONE">
        <title>Comparative genome analysis indicates high evolutionary potential of pathogenicity genes in Colletotrichum tanaceti.</title>
        <authorList>
            <person name="Lelwala R.V."/>
            <person name="Korhonen P.K."/>
            <person name="Young N.D."/>
            <person name="Scott J.B."/>
            <person name="Ades P.A."/>
            <person name="Gasser R.B."/>
            <person name="Taylor P.W.J."/>
        </authorList>
    </citation>
    <scope>NUCLEOTIDE SEQUENCE [LARGE SCALE GENOMIC DNA]</scope>
    <source>
        <strain evidence="2">BRIP57314</strain>
    </source>
</reference>
<feature type="region of interest" description="Disordered" evidence="1">
    <location>
        <begin position="1"/>
        <end position="54"/>
    </location>
</feature>
<name>A0A4U6X008_9PEZI</name>
<dbReference type="AlphaFoldDB" id="A0A4U6X008"/>
<accession>A0A4U6X008</accession>
<comment type="caution">
    <text evidence="2">The sequence shown here is derived from an EMBL/GenBank/DDBJ whole genome shotgun (WGS) entry which is preliminary data.</text>
</comment>
<sequence length="106" mass="11183">MRTEGEDVPHANANDIYRKPSSAHPNGPAPLLLFLETPSPPEVHRRSGYRRRPPRVADGLALACPEIPSVADRSGSSDATSSSRATCLAKFAGSSCQLGLSVLSIS</sequence>
<evidence type="ECO:0000313" key="3">
    <source>
        <dbReference type="Proteomes" id="UP000310108"/>
    </source>
</evidence>
<dbReference type="EMBL" id="PJEX01000980">
    <property type="protein sequence ID" value="TKW48475.1"/>
    <property type="molecule type" value="Genomic_DNA"/>
</dbReference>